<proteinExistence type="predicted"/>
<gene>
    <name evidence="2" type="ORF">AQJ11_24435</name>
</gene>
<feature type="region of interest" description="Disordered" evidence="1">
    <location>
        <begin position="45"/>
        <end position="98"/>
    </location>
</feature>
<evidence type="ECO:0000313" key="3">
    <source>
        <dbReference type="Proteomes" id="UP000053398"/>
    </source>
</evidence>
<evidence type="ECO:0000256" key="1">
    <source>
        <dbReference type="SAM" id="MobiDB-lite"/>
    </source>
</evidence>
<name>A0A117QE13_STRCK</name>
<evidence type="ECO:0000313" key="2">
    <source>
        <dbReference type="EMBL" id="KUN23111.1"/>
    </source>
</evidence>
<keyword evidence="3" id="KW-1185">Reference proteome</keyword>
<sequence>MVKAVQVGAGGLVAERPSSSYGWSPVPDSRVASIQSRMRVNVAVLRAPARATRPRTASSSAASGSRRASTARPPPGTAVRAPAAGPAGVGDGVSNRVVPGAGIRSMTRLTFAVPCSNSTPIGAAAIWSTISLASPRSRRTDSVSRSSP</sequence>
<dbReference type="AlphaFoldDB" id="A0A117QE13"/>
<organism evidence="2 3">
    <name type="scientific">Streptomyces corchorusii</name>
    <name type="common">Streptomyces chibaensis</name>
    <dbReference type="NCBI Taxonomy" id="1903"/>
    <lineage>
        <taxon>Bacteria</taxon>
        <taxon>Bacillati</taxon>
        <taxon>Actinomycetota</taxon>
        <taxon>Actinomycetes</taxon>
        <taxon>Kitasatosporales</taxon>
        <taxon>Streptomycetaceae</taxon>
        <taxon>Streptomyces</taxon>
    </lineage>
</organism>
<dbReference type="EMBL" id="LMWP01000026">
    <property type="protein sequence ID" value="KUN23111.1"/>
    <property type="molecule type" value="Genomic_DNA"/>
</dbReference>
<protein>
    <submittedName>
        <fullName evidence="2">Uncharacterized protein</fullName>
    </submittedName>
</protein>
<accession>A0A117QE13</accession>
<dbReference type="Proteomes" id="UP000053398">
    <property type="component" value="Unassembled WGS sequence"/>
</dbReference>
<reference evidence="2 3" key="1">
    <citation type="submission" date="2015-10" db="EMBL/GenBank/DDBJ databases">
        <title>Draft genome sequence of Streptomyces corchorusii DSM 40340, type strain for the species Streptomyces corchorusii.</title>
        <authorList>
            <person name="Ruckert C."/>
            <person name="Winkler A."/>
            <person name="Kalinowski J."/>
            <person name="Kampfer P."/>
            <person name="Glaeser S."/>
        </authorList>
    </citation>
    <scope>NUCLEOTIDE SEQUENCE [LARGE SCALE GENOMIC DNA]</scope>
    <source>
        <strain evidence="2 3">DSM 40340</strain>
    </source>
</reference>
<comment type="caution">
    <text evidence="2">The sequence shown here is derived from an EMBL/GenBank/DDBJ whole genome shotgun (WGS) entry which is preliminary data.</text>
</comment>
<feature type="compositionally biased region" description="Low complexity" evidence="1">
    <location>
        <begin position="46"/>
        <end position="86"/>
    </location>
</feature>